<dbReference type="InterPro" id="IPR032347">
    <property type="entry name" value="DUF4864"/>
</dbReference>
<name>A0ABU6HJ99_9RHOB</name>
<dbReference type="EMBL" id="JAYLLH010000015">
    <property type="protein sequence ID" value="MEC3861939.1"/>
    <property type="molecule type" value="Genomic_DNA"/>
</dbReference>
<evidence type="ECO:0000313" key="3">
    <source>
        <dbReference type="Proteomes" id="UP001348149"/>
    </source>
</evidence>
<dbReference type="Pfam" id="PF16156">
    <property type="entry name" value="DUF4864"/>
    <property type="match status" value="1"/>
</dbReference>
<comment type="caution">
    <text evidence="2">The sequence shown here is derived from an EMBL/GenBank/DDBJ whole genome shotgun (WGS) entry which is preliminary data.</text>
</comment>
<reference evidence="2 3" key="1">
    <citation type="submission" date="2024-01" db="EMBL/GenBank/DDBJ databases">
        <title>Mesobacterium rodlantinim sp. nov., isolated from shallow sea hydrothermal systems off Kueishantao Island.</title>
        <authorList>
            <person name="Su Z."/>
            <person name="Tang K."/>
        </authorList>
    </citation>
    <scope>NUCLEOTIDE SEQUENCE [LARGE SCALE GENOMIC DNA]</scope>
    <source>
        <strain evidence="2 3">TK19101</strain>
    </source>
</reference>
<feature type="signal peptide" evidence="1">
    <location>
        <begin position="1"/>
        <end position="17"/>
    </location>
</feature>
<dbReference type="Proteomes" id="UP001348149">
    <property type="component" value="Unassembled WGS sequence"/>
</dbReference>
<dbReference type="RefSeq" id="WP_326297667.1">
    <property type="nucleotide sequence ID" value="NZ_JAYLLH010000015.1"/>
</dbReference>
<accession>A0ABU6HJ99</accession>
<evidence type="ECO:0000256" key="1">
    <source>
        <dbReference type="SAM" id="SignalP"/>
    </source>
</evidence>
<proteinExistence type="predicted"/>
<protein>
    <submittedName>
        <fullName evidence="2">DUF4864 domain-containing protein</fullName>
    </submittedName>
</protein>
<sequence length="133" mass="14975">MRVILIVLMLLARPVWAQDSAAPGIEATISNQMEAFLADDVDRAFTYASPGIRGFFRTPDRFGSMVREGYPMVWRPKSFTFGELREINGVLWQKVIVQDADGALHALDYRMIQTDGDWRIDAVQMLPAPDLSA</sequence>
<keyword evidence="3" id="KW-1185">Reference proteome</keyword>
<organism evidence="2 3">
    <name type="scientific">Mesobacterium hydrothermale</name>
    <dbReference type="NCBI Taxonomy" id="3111907"/>
    <lineage>
        <taxon>Bacteria</taxon>
        <taxon>Pseudomonadati</taxon>
        <taxon>Pseudomonadota</taxon>
        <taxon>Alphaproteobacteria</taxon>
        <taxon>Rhodobacterales</taxon>
        <taxon>Roseobacteraceae</taxon>
        <taxon>Mesobacterium</taxon>
    </lineage>
</organism>
<gene>
    <name evidence="2" type="ORF">VK792_11650</name>
</gene>
<evidence type="ECO:0000313" key="2">
    <source>
        <dbReference type="EMBL" id="MEC3861939.1"/>
    </source>
</evidence>
<keyword evidence="1" id="KW-0732">Signal</keyword>
<feature type="chain" id="PRO_5046905793" evidence="1">
    <location>
        <begin position="18"/>
        <end position="133"/>
    </location>
</feature>